<comment type="caution">
    <text evidence="1">The sequence shown here is derived from an EMBL/GenBank/DDBJ whole genome shotgun (WGS) entry which is preliminary data.</text>
</comment>
<organism evidence="1 2">
    <name type="scientific">Taklimakanibacter albus</name>
    <dbReference type="NCBI Taxonomy" id="2800327"/>
    <lineage>
        <taxon>Bacteria</taxon>
        <taxon>Pseudomonadati</taxon>
        <taxon>Pseudomonadota</taxon>
        <taxon>Alphaproteobacteria</taxon>
        <taxon>Hyphomicrobiales</taxon>
        <taxon>Aestuariivirgaceae</taxon>
        <taxon>Taklimakanibacter</taxon>
    </lineage>
</organism>
<sequence>MQSAREDEPLSAAAYLYGEAAPVISATAFLAPTAVIIGDVEIGEGASIWFGAVLRGDICPIRIGSGTNIQDGVIIHGDEGGLVSIADDVTIGHGAIVHGCAIGANALIGMGAIVLDNATIGVGALIGAGAVVAPGTQVDPQSLWLGCPARKVRELSSAAAAELRAGAQHYRNQAQRYRSGHFRRAAPTYHSAIKEK</sequence>
<keyword evidence="2" id="KW-1185">Reference proteome</keyword>
<protein>
    <submittedName>
        <fullName evidence="1">Gamma carbonic anhydrase family protein</fullName>
    </submittedName>
</protein>
<dbReference type="EMBL" id="JAENHL010000007">
    <property type="protein sequence ID" value="MBK1867430.1"/>
    <property type="molecule type" value="Genomic_DNA"/>
</dbReference>
<accession>A0ACC5R488</accession>
<proteinExistence type="predicted"/>
<gene>
    <name evidence="1" type="ORF">JHL16_13825</name>
</gene>
<dbReference type="Proteomes" id="UP000616151">
    <property type="component" value="Unassembled WGS sequence"/>
</dbReference>
<evidence type="ECO:0000313" key="2">
    <source>
        <dbReference type="Proteomes" id="UP000616151"/>
    </source>
</evidence>
<reference evidence="1" key="1">
    <citation type="submission" date="2021-01" db="EMBL/GenBank/DDBJ databases">
        <authorList>
            <person name="Sun Q."/>
        </authorList>
    </citation>
    <scope>NUCLEOTIDE SEQUENCE</scope>
    <source>
        <strain evidence="1">YIM B02566</strain>
    </source>
</reference>
<evidence type="ECO:0000313" key="1">
    <source>
        <dbReference type="EMBL" id="MBK1867430.1"/>
    </source>
</evidence>
<name>A0ACC5R488_9HYPH</name>